<proteinExistence type="predicted"/>
<accession>A0AAD3HAG8</accession>
<feature type="signal peptide" evidence="1">
    <location>
        <begin position="1"/>
        <end position="21"/>
    </location>
</feature>
<sequence length="329" mass="35223">MTIFQITALTSLLLSFSVCNGFSPLAGVQSPTKARVSTSTLQMATVPPSLDNTVGIVGRGFISVLSAKLAAIQGYNTWLLSPPGQEVVITSLVDNPDLPLELVESTDTDRVETLIGQTDAYIIAVDDQSTMDEAVIKFIMNPETSKAKRISAMSRNLNGKDMGFLVKASKATANNEVWDNSNAAEYKKFEDTVKKQAAALGGDYTIVRAGTLKGGAEGEDPLCTQYLSNKFYEMTKKDIVTWQLLFDCNVRGVKLAKGDVLPGAGGKAVFTATATEACPGDSSRCAVAEALVRSLNSDACTKIDFGVATEDARDPPTNEEWEQMFATMS</sequence>
<dbReference type="Proteomes" id="UP001054902">
    <property type="component" value="Unassembled WGS sequence"/>
</dbReference>
<comment type="caution">
    <text evidence="2">The sequence shown here is derived from an EMBL/GenBank/DDBJ whole genome shotgun (WGS) entry which is preliminary data.</text>
</comment>
<reference evidence="2 3" key="1">
    <citation type="journal article" date="2021" name="Sci. Rep.">
        <title>The genome of the diatom Chaetoceros tenuissimus carries an ancient integrated fragment of an extant virus.</title>
        <authorList>
            <person name="Hongo Y."/>
            <person name="Kimura K."/>
            <person name="Takaki Y."/>
            <person name="Yoshida Y."/>
            <person name="Baba S."/>
            <person name="Kobayashi G."/>
            <person name="Nagasaki K."/>
            <person name="Hano T."/>
            <person name="Tomaru Y."/>
        </authorList>
    </citation>
    <scope>NUCLEOTIDE SEQUENCE [LARGE SCALE GENOMIC DNA]</scope>
    <source>
        <strain evidence="2 3">NIES-3715</strain>
    </source>
</reference>
<evidence type="ECO:0000256" key="1">
    <source>
        <dbReference type="SAM" id="SignalP"/>
    </source>
</evidence>
<protein>
    <recommendedName>
        <fullName evidence="4">NAD(P)-binding domain-containing protein</fullName>
    </recommendedName>
</protein>
<evidence type="ECO:0008006" key="4">
    <source>
        <dbReference type="Google" id="ProtNLM"/>
    </source>
</evidence>
<keyword evidence="1" id="KW-0732">Signal</keyword>
<dbReference type="AlphaFoldDB" id="A0AAD3HAG8"/>
<dbReference type="EMBL" id="BLLK01000051">
    <property type="protein sequence ID" value="GFH56191.1"/>
    <property type="molecule type" value="Genomic_DNA"/>
</dbReference>
<evidence type="ECO:0000313" key="3">
    <source>
        <dbReference type="Proteomes" id="UP001054902"/>
    </source>
</evidence>
<keyword evidence="3" id="KW-1185">Reference proteome</keyword>
<name>A0AAD3HAG8_9STRA</name>
<feature type="chain" id="PRO_5042292571" description="NAD(P)-binding domain-containing protein" evidence="1">
    <location>
        <begin position="22"/>
        <end position="329"/>
    </location>
</feature>
<organism evidence="2 3">
    <name type="scientific">Chaetoceros tenuissimus</name>
    <dbReference type="NCBI Taxonomy" id="426638"/>
    <lineage>
        <taxon>Eukaryota</taxon>
        <taxon>Sar</taxon>
        <taxon>Stramenopiles</taxon>
        <taxon>Ochrophyta</taxon>
        <taxon>Bacillariophyta</taxon>
        <taxon>Coscinodiscophyceae</taxon>
        <taxon>Chaetocerotophycidae</taxon>
        <taxon>Chaetocerotales</taxon>
        <taxon>Chaetocerotaceae</taxon>
        <taxon>Chaetoceros</taxon>
    </lineage>
</organism>
<gene>
    <name evidence="2" type="ORF">CTEN210_12667</name>
</gene>
<evidence type="ECO:0000313" key="2">
    <source>
        <dbReference type="EMBL" id="GFH56191.1"/>
    </source>
</evidence>